<evidence type="ECO:0000313" key="2">
    <source>
        <dbReference type="EMBL" id="CAB4268791.1"/>
    </source>
</evidence>
<organism evidence="2 3">
    <name type="scientific">Prunus armeniaca</name>
    <name type="common">Apricot</name>
    <name type="synonym">Armeniaca vulgaris</name>
    <dbReference type="NCBI Taxonomy" id="36596"/>
    <lineage>
        <taxon>Eukaryota</taxon>
        <taxon>Viridiplantae</taxon>
        <taxon>Streptophyta</taxon>
        <taxon>Embryophyta</taxon>
        <taxon>Tracheophyta</taxon>
        <taxon>Spermatophyta</taxon>
        <taxon>Magnoliopsida</taxon>
        <taxon>eudicotyledons</taxon>
        <taxon>Gunneridae</taxon>
        <taxon>Pentapetalae</taxon>
        <taxon>rosids</taxon>
        <taxon>fabids</taxon>
        <taxon>Rosales</taxon>
        <taxon>Rosaceae</taxon>
        <taxon>Amygdaloideae</taxon>
        <taxon>Amygdaleae</taxon>
        <taxon>Prunus</taxon>
    </lineage>
</organism>
<sequence length="188" mass="21571">MGYPTKIPPILITNLAKNAEPLSQRNNKAADVADGAAKSINFSCKDHDDVAWIGKMRYDALIMEIKRLKIPLRWYEETLGKEKKKAKFHLRSVQRMKVRVWLAKGKGVRRFSTSNESVQMREAEARKGFDLFRVCKMCCPKLQLGRDRHGVNRPWIKFILGVVSILFGTNVWFILSTFFGILCGLLKV</sequence>
<protein>
    <submittedName>
        <fullName evidence="2">Uncharacterized protein</fullName>
    </submittedName>
</protein>
<name>A0A6J5TXL8_PRUAR</name>
<keyword evidence="1" id="KW-0812">Transmembrane</keyword>
<feature type="transmembrane region" description="Helical" evidence="1">
    <location>
        <begin position="158"/>
        <end position="182"/>
    </location>
</feature>
<evidence type="ECO:0000256" key="1">
    <source>
        <dbReference type="SAM" id="Phobius"/>
    </source>
</evidence>
<gene>
    <name evidence="2" type="ORF">CURHAP_LOCUS13163</name>
</gene>
<dbReference type="AlphaFoldDB" id="A0A6J5TXL8"/>
<dbReference type="Proteomes" id="UP000507222">
    <property type="component" value="Unassembled WGS sequence"/>
</dbReference>
<keyword evidence="1" id="KW-0472">Membrane</keyword>
<proteinExistence type="predicted"/>
<dbReference type="EMBL" id="CAEKDK010000002">
    <property type="protein sequence ID" value="CAB4268791.1"/>
    <property type="molecule type" value="Genomic_DNA"/>
</dbReference>
<accession>A0A6J5TXL8</accession>
<keyword evidence="1" id="KW-1133">Transmembrane helix</keyword>
<evidence type="ECO:0000313" key="3">
    <source>
        <dbReference type="Proteomes" id="UP000507222"/>
    </source>
</evidence>
<reference evidence="2 3" key="1">
    <citation type="submission" date="2020-05" db="EMBL/GenBank/DDBJ databases">
        <authorList>
            <person name="Campoy J."/>
            <person name="Schneeberger K."/>
            <person name="Spophaly S."/>
        </authorList>
    </citation>
    <scope>NUCLEOTIDE SEQUENCE [LARGE SCALE GENOMIC DNA]</scope>
    <source>
        <strain evidence="2">PruArmRojPasFocal</strain>
    </source>
</reference>